<name>A0ABQ5II28_9ASTR</name>
<organism evidence="1 2">
    <name type="scientific">Tanacetum coccineum</name>
    <dbReference type="NCBI Taxonomy" id="301880"/>
    <lineage>
        <taxon>Eukaryota</taxon>
        <taxon>Viridiplantae</taxon>
        <taxon>Streptophyta</taxon>
        <taxon>Embryophyta</taxon>
        <taxon>Tracheophyta</taxon>
        <taxon>Spermatophyta</taxon>
        <taxon>Magnoliopsida</taxon>
        <taxon>eudicotyledons</taxon>
        <taxon>Gunneridae</taxon>
        <taxon>Pentapetalae</taxon>
        <taxon>asterids</taxon>
        <taxon>campanulids</taxon>
        <taxon>Asterales</taxon>
        <taxon>Asteraceae</taxon>
        <taxon>Asteroideae</taxon>
        <taxon>Anthemideae</taxon>
        <taxon>Anthemidinae</taxon>
        <taxon>Tanacetum</taxon>
    </lineage>
</organism>
<dbReference type="Proteomes" id="UP001151760">
    <property type="component" value="Unassembled WGS sequence"/>
</dbReference>
<proteinExistence type="predicted"/>
<gene>
    <name evidence="1" type="ORF">Tco_1094481</name>
</gene>
<comment type="caution">
    <text evidence="1">The sequence shown here is derived from an EMBL/GenBank/DDBJ whole genome shotgun (WGS) entry which is preliminary data.</text>
</comment>
<accession>A0ABQ5II28</accession>
<keyword evidence="2" id="KW-1185">Reference proteome</keyword>
<evidence type="ECO:0000313" key="2">
    <source>
        <dbReference type="Proteomes" id="UP001151760"/>
    </source>
</evidence>
<dbReference type="EMBL" id="BQNB010020724">
    <property type="protein sequence ID" value="GJT98963.1"/>
    <property type="molecule type" value="Genomic_DNA"/>
</dbReference>
<protein>
    <submittedName>
        <fullName evidence="1">Uncharacterized protein</fullName>
    </submittedName>
</protein>
<sequence length="132" mass="15126">MEIISKIKKQLTRSQQGWVDDLPQVLWIHITLPRNNQNKTLFSLTYGSEAIISTVESNVAKDYRGRTKEVTKRKESKEVASIEKAYYQNELRRPRMSLRLMKRIKESDSKSSISSNMIGDYVPHGSLPSGLA</sequence>
<reference evidence="1" key="2">
    <citation type="submission" date="2022-01" db="EMBL/GenBank/DDBJ databases">
        <authorList>
            <person name="Yamashiro T."/>
            <person name="Shiraishi A."/>
            <person name="Satake H."/>
            <person name="Nakayama K."/>
        </authorList>
    </citation>
    <scope>NUCLEOTIDE SEQUENCE</scope>
</reference>
<reference evidence="1" key="1">
    <citation type="journal article" date="2022" name="Int. J. Mol. Sci.">
        <title>Draft Genome of Tanacetum Coccineum: Genomic Comparison of Closely Related Tanacetum-Family Plants.</title>
        <authorList>
            <person name="Yamashiro T."/>
            <person name="Shiraishi A."/>
            <person name="Nakayama K."/>
            <person name="Satake H."/>
        </authorList>
    </citation>
    <scope>NUCLEOTIDE SEQUENCE</scope>
</reference>
<evidence type="ECO:0000313" key="1">
    <source>
        <dbReference type="EMBL" id="GJT98963.1"/>
    </source>
</evidence>